<comment type="caution">
    <text evidence="3">The sequence shown here is derived from an EMBL/GenBank/DDBJ whole genome shotgun (WGS) entry which is preliminary data.</text>
</comment>
<dbReference type="Gene3D" id="1.10.10.10">
    <property type="entry name" value="Winged helix-like DNA-binding domain superfamily/Winged helix DNA-binding domain"/>
    <property type="match status" value="1"/>
</dbReference>
<evidence type="ECO:0000259" key="2">
    <source>
        <dbReference type="SMART" id="SM01043"/>
    </source>
</evidence>
<dbReference type="EMBL" id="SMBK01000017">
    <property type="protein sequence ID" value="TCU33132.1"/>
    <property type="molecule type" value="Genomic_DNA"/>
</dbReference>
<protein>
    <submittedName>
        <fullName evidence="3">DNA-binding SARP family transcriptional activator</fullName>
    </submittedName>
</protein>
<dbReference type="InterPro" id="IPR036388">
    <property type="entry name" value="WH-like_DNA-bd_sf"/>
</dbReference>
<dbReference type="InterPro" id="IPR005158">
    <property type="entry name" value="BTAD"/>
</dbReference>
<gene>
    <name evidence="3" type="ORF">EV129_117129</name>
</gene>
<dbReference type="SMART" id="SM01043">
    <property type="entry name" value="BTAD"/>
    <property type="match status" value="1"/>
</dbReference>
<evidence type="ECO:0000313" key="4">
    <source>
        <dbReference type="Proteomes" id="UP000295507"/>
    </source>
</evidence>
<sequence>MDNPVSIRLLGNPAIEVGLQDRTFPSRGFCLIALLALTPGRTITRAQAASQLWDNHDTHVNMGNMRQLILRMSKALPSLSSILFVDDKTFKITDPSRIDVCRFLEFDARAGENSLRQLMETYRGDLLQGIEVPTIEDPFAVSRTYLRERYFGFAHSALKELTRYGRADVSLIQSLERHVLGIDSSREETYKSLIAAYGALGRADESRRVFALLTDVLRLDGTSGPRPDTRALLVRATTRSIDLGPAPADPGTLAAPHRPRVALLAPNWVSPSREENLQRAFVEDAANELARHKSLVTLASHSSFQASSDGGVLDANSALRADYAVSTFVRPGRRGNELTVRLVQSSSGAIIWAGDYPLSPELIVSSNRALVGRVASELSSAIERHSLASPDRTSDPSAYFSFLKGQDTLKTCDLRSVRRARRCYAQAIIQDGRFADAYSGASSSLYMEWVLLGGNDPALLAEARDLAEQAIVSDPSNSAGYWRRAMVALYQHDFDECHESFMLARERHPNSADILLDYADALGFVGDPDEAWGTFEQAIDLNPTPPDQYWWVGASVAFSQADYRKAIELCGRLRNEEPALRVLTASHGQLGNRWEATGYAHRLQEIYPGETAESMTRLQPHRSPVDRQRFIDGLRIAGIK</sequence>
<reference evidence="3 4" key="1">
    <citation type="submission" date="2019-03" db="EMBL/GenBank/DDBJ databases">
        <title>Genomic Encyclopedia of Type Strains, Phase IV (KMG-V): Genome sequencing to study the core and pangenomes of soil and plant-associated prokaryotes.</title>
        <authorList>
            <person name="Whitman W."/>
        </authorList>
    </citation>
    <scope>NUCLEOTIDE SEQUENCE [LARGE SCALE GENOMIC DNA]</scope>
    <source>
        <strain evidence="3 4">IE4868</strain>
    </source>
</reference>
<keyword evidence="3" id="KW-0238">DNA-binding</keyword>
<organism evidence="3 4">
    <name type="scientific">Rhizobium azibense</name>
    <dbReference type="NCBI Taxonomy" id="1136135"/>
    <lineage>
        <taxon>Bacteria</taxon>
        <taxon>Pseudomonadati</taxon>
        <taxon>Pseudomonadota</taxon>
        <taxon>Alphaproteobacteria</taxon>
        <taxon>Hyphomicrobiales</taxon>
        <taxon>Rhizobiaceae</taxon>
        <taxon>Rhizobium/Agrobacterium group</taxon>
        <taxon>Rhizobium</taxon>
    </lineage>
</organism>
<keyword evidence="1" id="KW-0802">TPR repeat</keyword>
<dbReference type="PROSITE" id="PS50005">
    <property type="entry name" value="TPR"/>
    <property type="match status" value="1"/>
</dbReference>
<name>A0A4R3RI01_9HYPH</name>
<evidence type="ECO:0000313" key="3">
    <source>
        <dbReference type="EMBL" id="TCU33132.1"/>
    </source>
</evidence>
<accession>A0A4R3RI01</accession>
<dbReference type="InterPro" id="IPR019734">
    <property type="entry name" value="TPR_rpt"/>
</dbReference>
<dbReference type="SUPFAM" id="SSF48452">
    <property type="entry name" value="TPR-like"/>
    <property type="match status" value="1"/>
</dbReference>
<dbReference type="InterPro" id="IPR011990">
    <property type="entry name" value="TPR-like_helical_dom_sf"/>
</dbReference>
<feature type="repeat" description="TPR" evidence="1">
    <location>
        <begin position="512"/>
        <end position="545"/>
    </location>
</feature>
<dbReference type="Gene3D" id="1.25.40.10">
    <property type="entry name" value="Tetratricopeptide repeat domain"/>
    <property type="match status" value="2"/>
</dbReference>
<feature type="domain" description="Bacterial transcriptional activator" evidence="2">
    <location>
        <begin position="98"/>
        <end position="237"/>
    </location>
</feature>
<dbReference type="InterPro" id="IPR051677">
    <property type="entry name" value="AfsR-DnrI-RedD_regulator"/>
</dbReference>
<dbReference type="PANTHER" id="PTHR35807">
    <property type="entry name" value="TRANSCRIPTIONAL REGULATOR REDD-RELATED"/>
    <property type="match status" value="1"/>
</dbReference>
<proteinExistence type="predicted"/>
<dbReference type="Pfam" id="PF03704">
    <property type="entry name" value="BTAD"/>
    <property type="match status" value="1"/>
</dbReference>
<dbReference type="GO" id="GO:0003677">
    <property type="term" value="F:DNA binding"/>
    <property type="evidence" value="ECO:0007669"/>
    <property type="project" value="UniProtKB-KW"/>
</dbReference>
<dbReference type="Proteomes" id="UP000295507">
    <property type="component" value="Unassembled WGS sequence"/>
</dbReference>
<evidence type="ECO:0000256" key="1">
    <source>
        <dbReference type="PROSITE-ProRule" id="PRU00339"/>
    </source>
</evidence>
<dbReference type="AlphaFoldDB" id="A0A4R3RI01"/>